<name>A0A851V4U2_9PASS</name>
<dbReference type="OrthoDB" id="8961345at2759"/>
<dbReference type="GO" id="GO:0048477">
    <property type="term" value="P:oogenesis"/>
    <property type="evidence" value="ECO:0007669"/>
    <property type="project" value="TreeGrafter"/>
</dbReference>
<sequence>ENLQERREKYKESALAQKYYQKKEEIEEIQNRILKLLEKYKWKEGEAASLDSLEAVPLTSVNDWVVHIASMRKKTQETLQLAEAAVQETIRLEKEAEELQMKTDYLKKTFKETKEDQNNSQKIEEKNQKILEKPEEFKERVFEERQHPSLPKERRQPFKTLHIPCIPQKFVQSVKSFRFSKQRPETGREEKEKPMELSVATSCSSSLAENLSQVCCSPSGKNMKLCNVLCSCLNLK</sequence>
<gene>
    <name evidence="1" type="primary">Six6os1_1</name>
    <name evidence="1" type="ORF">COPSEC_R16060</name>
</gene>
<comment type="caution">
    <text evidence="1">The sequence shown here is derived from an EMBL/GenBank/DDBJ whole genome shotgun (WGS) entry which is preliminary data.</text>
</comment>
<dbReference type="InterPro" id="IPR031380">
    <property type="entry name" value="SIX6OS1"/>
</dbReference>
<dbReference type="GO" id="GO:0010705">
    <property type="term" value="P:meiotic DNA double-strand break processing involved in reciprocal meiotic recombination"/>
    <property type="evidence" value="ECO:0007669"/>
    <property type="project" value="TreeGrafter"/>
</dbReference>
<reference evidence="1" key="1">
    <citation type="submission" date="2019-09" db="EMBL/GenBank/DDBJ databases">
        <title>Bird 10,000 Genomes (B10K) Project - Family phase.</title>
        <authorList>
            <person name="Zhang G."/>
        </authorList>
    </citation>
    <scope>NUCLEOTIDE SEQUENCE</scope>
    <source>
        <strain evidence="1">OUT-0061</strain>
        <tissue evidence="1">Blood</tissue>
    </source>
</reference>
<organism evidence="1 2">
    <name type="scientific">Copsychus sechellarum</name>
    <dbReference type="NCBI Taxonomy" id="797021"/>
    <lineage>
        <taxon>Eukaryota</taxon>
        <taxon>Metazoa</taxon>
        <taxon>Chordata</taxon>
        <taxon>Craniata</taxon>
        <taxon>Vertebrata</taxon>
        <taxon>Euteleostomi</taxon>
        <taxon>Archelosauria</taxon>
        <taxon>Archosauria</taxon>
        <taxon>Dinosauria</taxon>
        <taxon>Saurischia</taxon>
        <taxon>Theropoda</taxon>
        <taxon>Coelurosauria</taxon>
        <taxon>Aves</taxon>
        <taxon>Neognathae</taxon>
        <taxon>Neoaves</taxon>
        <taxon>Telluraves</taxon>
        <taxon>Australaves</taxon>
        <taxon>Passeriformes</taxon>
        <taxon>Muscicapidae</taxon>
        <taxon>Copsychus</taxon>
    </lineage>
</organism>
<dbReference type="PANTHER" id="PTHR35449:SF1">
    <property type="entry name" value="PROTEIN SIX6OS1"/>
    <property type="match status" value="1"/>
</dbReference>
<feature type="non-terminal residue" evidence="1">
    <location>
        <position position="1"/>
    </location>
</feature>
<dbReference type="Pfam" id="PF15676">
    <property type="entry name" value="S6OS1"/>
    <property type="match status" value="1"/>
</dbReference>
<evidence type="ECO:0000313" key="1">
    <source>
        <dbReference type="EMBL" id="NXD34423.1"/>
    </source>
</evidence>
<keyword evidence="2" id="KW-1185">Reference proteome</keyword>
<protein>
    <submittedName>
        <fullName evidence="1">S6OS1 protein</fullName>
    </submittedName>
</protein>
<proteinExistence type="predicted"/>
<evidence type="ECO:0000313" key="2">
    <source>
        <dbReference type="Proteomes" id="UP000659062"/>
    </source>
</evidence>
<dbReference type="AlphaFoldDB" id="A0A851V4U2"/>
<dbReference type="PANTHER" id="PTHR35449">
    <property type="entry name" value="PROTEIN SIX6OS1"/>
    <property type="match status" value="1"/>
</dbReference>
<dbReference type="EMBL" id="WBNE01000009">
    <property type="protein sequence ID" value="NXD34423.1"/>
    <property type="molecule type" value="Genomic_DNA"/>
</dbReference>
<dbReference type="GO" id="GO:0007283">
    <property type="term" value="P:spermatogenesis"/>
    <property type="evidence" value="ECO:0007669"/>
    <property type="project" value="TreeGrafter"/>
</dbReference>
<dbReference type="Proteomes" id="UP000659062">
    <property type="component" value="Unassembled WGS sequence"/>
</dbReference>
<dbReference type="GO" id="GO:0007129">
    <property type="term" value="P:homologous chromosome pairing at meiosis"/>
    <property type="evidence" value="ECO:0007669"/>
    <property type="project" value="TreeGrafter"/>
</dbReference>
<feature type="non-terminal residue" evidence="1">
    <location>
        <position position="236"/>
    </location>
</feature>
<dbReference type="GO" id="GO:0000801">
    <property type="term" value="C:central element"/>
    <property type="evidence" value="ECO:0007669"/>
    <property type="project" value="TreeGrafter"/>
</dbReference>
<accession>A0A851V4U2</accession>